<dbReference type="AlphaFoldDB" id="A0A221KFL8"/>
<dbReference type="OrthoDB" id="8419990at2"/>
<evidence type="ECO:0000313" key="3">
    <source>
        <dbReference type="Proteomes" id="UP000199729"/>
    </source>
</evidence>
<keyword evidence="3" id="KW-1185">Reference proteome</keyword>
<keyword evidence="1" id="KW-1133">Transmembrane helix</keyword>
<keyword evidence="1" id="KW-0472">Membrane</keyword>
<dbReference type="Proteomes" id="UP000199729">
    <property type="component" value="Chromosome"/>
</dbReference>
<name>A0A221KFL8_VITFI</name>
<evidence type="ECO:0000313" key="2">
    <source>
        <dbReference type="EMBL" id="ASM77816.1"/>
    </source>
</evidence>
<feature type="transmembrane region" description="Helical" evidence="1">
    <location>
        <begin position="18"/>
        <end position="37"/>
    </location>
</feature>
<gene>
    <name evidence="2" type="ORF">VITFI_CDS2038</name>
</gene>
<proteinExistence type="predicted"/>
<evidence type="ECO:0000256" key="1">
    <source>
        <dbReference type="SAM" id="Phobius"/>
    </source>
</evidence>
<keyword evidence="1" id="KW-0812">Transmembrane</keyword>
<dbReference type="RefSeq" id="WP_089416848.1">
    <property type="nucleotide sequence ID" value="NZ_CP022423.1"/>
</dbReference>
<reference evidence="2 3" key="1">
    <citation type="submission" date="2017-07" db="EMBL/GenBank/DDBJ databases">
        <title>Complete Genome Sequence of the cosmetic ferment Vitreoscilla filiformis (ATCC15551).</title>
        <authorList>
            <person name="Contreras S."/>
            <person name="Sagory-Zalkind P."/>
            <person name="Blanquart H."/>
            <person name="Iltis A."/>
            <person name="Morand S.C."/>
        </authorList>
    </citation>
    <scope>NUCLEOTIDE SEQUENCE [LARGE SCALE GENOMIC DNA]</scope>
    <source>
        <strain evidence="2 3">ATCC 15551</strain>
    </source>
</reference>
<sequence>MAMLRNRRHDEIDPFSDLLFNTLLAFVMLFAIALVAMNPKAKTGVIDAKAEFIITVTWPDMNPNDIDTWIEDPGGNKVWFRAREAGMMHLDRDDRGLANDSIVVNGQQVVNPLNQEVVTIRGFAPGEYTVNAHYYDSKNGSPVNVTVSVVKVNPRAEVVFYGTVTLARKGDEGTAVRFSVNRDGGVDSVNTLPKTLVERM</sequence>
<dbReference type="KEGG" id="vff:VITFI_CDS2038"/>
<protein>
    <submittedName>
        <fullName evidence="2">Uncharacterized protein</fullName>
    </submittedName>
</protein>
<organism evidence="2 3">
    <name type="scientific">Vitreoscilla filiformis</name>
    <dbReference type="NCBI Taxonomy" id="63"/>
    <lineage>
        <taxon>Bacteria</taxon>
        <taxon>Pseudomonadati</taxon>
        <taxon>Pseudomonadota</taxon>
        <taxon>Betaproteobacteria</taxon>
        <taxon>Neisseriales</taxon>
        <taxon>Neisseriaceae</taxon>
        <taxon>Vitreoscilla</taxon>
    </lineage>
</organism>
<accession>A0A221KFL8</accession>
<dbReference type="EMBL" id="CP022423">
    <property type="protein sequence ID" value="ASM77816.1"/>
    <property type="molecule type" value="Genomic_DNA"/>
</dbReference>